<dbReference type="Proteomes" id="UP000015105">
    <property type="component" value="Chromosome 4D"/>
</dbReference>
<keyword evidence="3" id="KW-1185">Reference proteome</keyword>
<dbReference type="PROSITE" id="PS50878">
    <property type="entry name" value="RT_POL"/>
    <property type="match status" value="1"/>
</dbReference>
<sequence>MQKLGFAQRWVDWIMSCVTSVRYSVKLNGTLLDSFAPTRGLRQGDPLSPFLFLFVADGLSAIMKHYVSSGELSPIKVCRRAPGISHLLFADNTMLFFEANRAQAEKVRLALDQYASATGQSLNFDKCSILFGSTCPVNIQEEVRGALNVTTLVFEEKYLGLPTPDGRMSKGKFQNLQMSLTKRLIQWGDGHLAQPGRETLIKSVAQALPTYLMGVFKLPFSVCDEFTRMVRAFYWGAEKGKRKVHWRAWDDLVQPKSKGGAGFRDFRIFNQALLARQAWRLIYKPDSLCAQVLKARYYPNGNIQDTVFSGNASSSSQAISYGLDLLKKGLIWRVGNGRSIRVWRDNWIPRPFSYKPITLQGRCRIRFVSDLLNNNGSWNAAVLQEFFLPADVVEILKIRASPRQEDDTLAWGPGKYGVFSVRSAYEFGFEEAHRSSA</sequence>
<name>A0A453J4U1_AEGTS</name>
<dbReference type="AlphaFoldDB" id="A0A453J4U1"/>
<evidence type="ECO:0000313" key="2">
    <source>
        <dbReference type="EnsemblPlants" id="AET4Gv20790000.2"/>
    </source>
</evidence>
<dbReference type="PANTHER" id="PTHR33116:SF86">
    <property type="entry name" value="REVERSE TRANSCRIPTASE DOMAIN-CONTAINING PROTEIN"/>
    <property type="match status" value="1"/>
</dbReference>
<evidence type="ECO:0000259" key="1">
    <source>
        <dbReference type="PROSITE" id="PS50878"/>
    </source>
</evidence>
<dbReference type="Pfam" id="PF00078">
    <property type="entry name" value="RVT_1"/>
    <property type="match status" value="1"/>
</dbReference>
<reference evidence="2" key="4">
    <citation type="submission" date="2019-03" db="UniProtKB">
        <authorList>
            <consortium name="EnsemblPlants"/>
        </authorList>
    </citation>
    <scope>IDENTIFICATION</scope>
</reference>
<proteinExistence type="predicted"/>
<dbReference type="InterPro" id="IPR000477">
    <property type="entry name" value="RT_dom"/>
</dbReference>
<reference evidence="2" key="3">
    <citation type="journal article" date="2017" name="Nature">
        <title>Genome sequence of the progenitor of the wheat D genome Aegilops tauschii.</title>
        <authorList>
            <person name="Luo M.C."/>
            <person name="Gu Y.Q."/>
            <person name="Puiu D."/>
            <person name="Wang H."/>
            <person name="Twardziok S.O."/>
            <person name="Deal K.R."/>
            <person name="Huo N."/>
            <person name="Zhu T."/>
            <person name="Wang L."/>
            <person name="Wang Y."/>
            <person name="McGuire P.E."/>
            <person name="Liu S."/>
            <person name="Long H."/>
            <person name="Ramasamy R.K."/>
            <person name="Rodriguez J.C."/>
            <person name="Van S.L."/>
            <person name="Yuan L."/>
            <person name="Wang Z."/>
            <person name="Xia Z."/>
            <person name="Xiao L."/>
            <person name="Anderson O.D."/>
            <person name="Ouyang S."/>
            <person name="Liang Y."/>
            <person name="Zimin A.V."/>
            <person name="Pertea G."/>
            <person name="Qi P."/>
            <person name="Bennetzen J.L."/>
            <person name="Dai X."/>
            <person name="Dawson M.W."/>
            <person name="Muller H.G."/>
            <person name="Kugler K."/>
            <person name="Rivarola-Duarte L."/>
            <person name="Spannagl M."/>
            <person name="Mayer K.F.X."/>
            <person name="Lu F.H."/>
            <person name="Bevan M.W."/>
            <person name="Leroy P."/>
            <person name="Li P."/>
            <person name="You F.M."/>
            <person name="Sun Q."/>
            <person name="Liu Z."/>
            <person name="Lyons E."/>
            <person name="Wicker T."/>
            <person name="Salzberg S.L."/>
            <person name="Devos K.M."/>
            <person name="Dvorak J."/>
        </authorList>
    </citation>
    <scope>NUCLEOTIDE SEQUENCE [LARGE SCALE GENOMIC DNA]</scope>
    <source>
        <strain evidence="2">cv. AL8/78</strain>
    </source>
</reference>
<dbReference type="PANTHER" id="PTHR33116">
    <property type="entry name" value="REVERSE TRANSCRIPTASE ZINC-BINDING DOMAIN-CONTAINING PROTEIN-RELATED-RELATED"/>
    <property type="match status" value="1"/>
</dbReference>
<accession>A0A453J4U1</accession>
<dbReference type="EnsemblPlants" id="AET4Gv20790000.2">
    <property type="protein sequence ID" value="AET4Gv20790000.2"/>
    <property type="gene ID" value="AET4Gv20790000"/>
</dbReference>
<feature type="domain" description="Reverse transcriptase" evidence="1">
    <location>
        <begin position="1"/>
        <end position="163"/>
    </location>
</feature>
<evidence type="ECO:0000313" key="3">
    <source>
        <dbReference type="Proteomes" id="UP000015105"/>
    </source>
</evidence>
<dbReference type="Gramene" id="AET4Gv20790000.2">
    <property type="protein sequence ID" value="AET4Gv20790000.2"/>
    <property type="gene ID" value="AET4Gv20790000"/>
</dbReference>
<reference evidence="2" key="5">
    <citation type="journal article" date="2021" name="G3 (Bethesda)">
        <title>Aegilops tauschii genome assembly Aet v5.0 features greater sequence contiguity and improved annotation.</title>
        <authorList>
            <person name="Wang L."/>
            <person name="Zhu T."/>
            <person name="Rodriguez J.C."/>
            <person name="Deal K.R."/>
            <person name="Dubcovsky J."/>
            <person name="McGuire P.E."/>
            <person name="Lux T."/>
            <person name="Spannagl M."/>
            <person name="Mayer K.F.X."/>
            <person name="Baldrich P."/>
            <person name="Meyers B.C."/>
            <person name="Huo N."/>
            <person name="Gu Y.Q."/>
            <person name="Zhou H."/>
            <person name="Devos K.M."/>
            <person name="Bennetzen J.L."/>
            <person name="Unver T."/>
            <person name="Budak H."/>
            <person name="Gulick P.J."/>
            <person name="Galiba G."/>
            <person name="Kalapos B."/>
            <person name="Nelson D.R."/>
            <person name="Li P."/>
            <person name="You F.M."/>
            <person name="Luo M.C."/>
            <person name="Dvorak J."/>
        </authorList>
    </citation>
    <scope>NUCLEOTIDE SEQUENCE [LARGE SCALE GENOMIC DNA]</scope>
    <source>
        <strain evidence="2">cv. AL8/78</strain>
    </source>
</reference>
<protein>
    <recommendedName>
        <fullName evidence="1">Reverse transcriptase domain-containing protein</fullName>
    </recommendedName>
</protein>
<reference evidence="3" key="1">
    <citation type="journal article" date="2014" name="Science">
        <title>Ancient hybridizations among the ancestral genomes of bread wheat.</title>
        <authorList>
            <consortium name="International Wheat Genome Sequencing Consortium,"/>
            <person name="Marcussen T."/>
            <person name="Sandve S.R."/>
            <person name="Heier L."/>
            <person name="Spannagl M."/>
            <person name="Pfeifer M."/>
            <person name="Jakobsen K.S."/>
            <person name="Wulff B.B."/>
            <person name="Steuernagel B."/>
            <person name="Mayer K.F."/>
            <person name="Olsen O.A."/>
        </authorList>
    </citation>
    <scope>NUCLEOTIDE SEQUENCE [LARGE SCALE GENOMIC DNA]</scope>
    <source>
        <strain evidence="3">cv. AL8/78</strain>
    </source>
</reference>
<reference evidence="3" key="2">
    <citation type="journal article" date="2017" name="Nat. Plants">
        <title>The Aegilops tauschii genome reveals multiple impacts of transposons.</title>
        <authorList>
            <person name="Zhao G."/>
            <person name="Zou C."/>
            <person name="Li K."/>
            <person name="Wang K."/>
            <person name="Li T."/>
            <person name="Gao L."/>
            <person name="Zhang X."/>
            <person name="Wang H."/>
            <person name="Yang Z."/>
            <person name="Liu X."/>
            <person name="Jiang W."/>
            <person name="Mao L."/>
            <person name="Kong X."/>
            <person name="Jiao Y."/>
            <person name="Jia J."/>
        </authorList>
    </citation>
    <scope>NUCLEOTIDE SEQUENCE [LARGE SCALE GENOMIC DNA]</scope>
    <source>
        <strain evidence="3">cv. AL8/78</strain>
    </source>
</reference>
<organism evidence="2 3">
    <name type="scientific">Aegilops tauschii subsp. strangulata</name>
    <name type="common">Goatgrass</name>
    <dbReference type="NCBI Taxonomy" id="200361"/>
    <lineage>
        <taxon>Eukaryota</taxon>
        <taxon>Viridiplantae</taxon>
        <taxon>Streptophyta</taxon>
        <taxon>Embryophyta</taxon>
        <taxon>Tracheophyta</taxon>
        <taxon>Spermatophyta</taxon>
        <taxon>Magnoliopsida</taxon>
        <taxon>Liliopsida</taxon>
        <taxon>Poales</taxon>
        <taxon>Poaceae</taxon>
        <taxon>BOP clade</taxon>
        <taxon>Pooideae</taxon>
        <taxon>Triticodae</taxon>
        <taxon>Triticeae</taxon>
        <taxon>Triticinae</taxon>
        <taxon>Aegilops</taxon>
    </lineage>
</organism>